<proteinExistence type="predicted"/>
<evidence type="ECO:0000313" key="4">
    <source>
        <dbReference type="Proteomes" id="UP000218385"/>
    </source>
</evidence>
<sequence length="450" mass="50806">MSTNFYRAFEDGLRGSRDLIRQRQEIYLPFINPLKALYPQCPALDLGCGRGEWLELIQSQGFLARGVDLDEGMLQACQALDLPAEYGDALAALMALDDESQVVVSAFHFIEHIPFASLQLLVREALRVLKPAGLLIMETPNAENLLVGTNNFYLDPTHEKPIPHLLLSFLTEYTGFSRSKLVRLQESAALHDLPQLTLLDVLRGVSPDYAIIAQKTAGAEQLAVFDPCFDRAYGLSQEALTARYEQQMERRFQAMLEDHCLQEMQHQGAELGAELQHQGADVAAKLQRQCGELEAELQQTRKQRDEALAQAHEIWLQSCVDNSRLQALMSSTSWRLTAPLRWCARSVRWLGSSFARLLKSGARRIVVAGLRHTIGRPALRRRLNASLKRYPRLYEALKRFAINRGLMVSASVSRHETANNEVPQHLEGLSASARQVYYDLKKTTEQKDQR</sequence>
<dbReference type="SUPFAM" id="SSF53335">
    <property type="entry name" value="S-adenosyl-L-methionine-dependent methyltransferases"/>
    <property type="match status" value="1"/>
</dbReference>
<dbReference type="EMBL" id="CP023466">
    <property type="protein sequence ID" value="ATE78983.1"/>
    <property type="molecule type" value="Genomic_DNA"/>
</dbReference>
<dbReference type="GO" id="GO:0008757">
    <property type="term" value="F:S-adenosylmethionine-dependent methyltransferase activity"/>
    <property type="evidence" value="ECO:0007669"/>
    <property type="project" value="InterPro"/>
</dbReference>
<dbReference type="Proteomes" id="UP000218385">
    <property type="component" value="Chromosome"/>
</dbReference>
<protein>
    <submittedName>
        <fullName evidence="3">SAM-dependent methyltransferase</fullName>
    </submittedName>
</protein>
<keyword evidence="1" id="KW-0175">Coiled coil</keyword>
<dbReference type="RefSeq" id="WP_096480867.1">
    <property type="nucleotide sequence ID" value="NZ_CP023466.1"/>
</dbReference>
<name>A0AB33EET6_9PSED</name>
<dbReference type="Pfam" id="PF08241">
    <property type="entry name" value="Methyltransf_11"/>
    <property type="match status" value="1"/>
</dbReference>
<reference evidence="3 4" key="1">
    <citation type="submission" date="2017-09" db="EMBL/GenBank/DDBJ databases">
        <title>Complete Genome sequence of Lysobacter capsici KNU-15.</title>
        <authorList>
            <person name="Kim M.-C."/>
            <person name="Yi H."/>
            <person name="Lee D.-W."/>
            <person name="Shin J.-H."/>
        </authorList>
    </citation>
    <scope>NUCLEOTIDE SEQUENCE [LARGE SCALE GENOMIC DNA]</scope>
    <source>
        <strain evidence="3 4">KNU-15</strain>
    </source>
</reference>
<feature type="domain" description="Methyltransferase type 11" evidence="2">
    <location>
        <begin position="44"/>
        <end position="137"/>
    </location>
</feature>
<evidence type="ECO:0000256" key="1">
    <source>
        <dbReference type="SAM" id="Coils"/>
    </source>
</evidence>
<organism evidence="3 4">
    <name type="scientific">Pseudomonas frederiksbergensis</name>
    <dbReference type="NCBI Taxonomy" id="104087"/>
    <lineage>
        <taxon>Bacteria</taxon>
        <taxon>Pseudomonadati</taxon>
        <taxon>Pseudomonadota</taxon>
        <taxon>Gammaproteobacteria</taxon>
        <taxon>Pseudomonadales</taxon>
        <taxon>Pseudomonadaceae</taxon>
        <taxon>Pseudomonas</taxon>
    </lineage>
</organism>
<accession>A0AB33EET6</accession>
<keyword evidence="3" id="KW-0808">Transferase</keyword>
<dbReference type="GO" id="GO:0032259">
    <property type="term" value="P:methylation"/>
    <property type="evidence" value="ECO:0007669"/>
    <property type="project" value="UniProtKB-KW"/>
</dbReference>
<dbReference type="AlphaFoldDB" id="A0AB33EET6"/>
<dbReference type="Gene3D" id="3.40.50.150">
    <property type="entry name" value="Vaccinia Virus protein VP39"/>
    <property type="match status" value="1"/>
</dbReference>
<gene>
    <name evidence="3" type="ORF">CNN82_22150</name>
</gene>
<evidence type="ECO:0000313" key="3">
    <source>
        <dbReference type="EMBL" id="ATE78983.1"/>
    </source>
</evidence>
<feature type="coiled-coil region" evidence="1">
    <location>
        <begin position="283"/>
        <end position="310"/>
    </location>
</feature>
<dbReference type="CDD" id="cd02440">
    <property type="entry name" value="AdoMet_MTases"/>
    <property type="match status" value="1"/>
</dbReference>
<dbReference type="InterPro" id="IPR029063">
    <property type="entry name" value="SAM-dependent_MTases_sf"/>
</dbReference>
<dbReference type="InterPro" id="IPR013216">
    <property type="entry name" value="Methyltransf_11"/>
</dbReference>
<evidence type="ECO:0000259" key="2">
    <source>
        <dbReference type="Pfam" id="PF08241"/>
    </source>
</evidence>
<keyword evidence="3" id="KW-0489">Methyltransferase</keyword>